<organism evidence="2 3">
    <name type="scientific">Arthrobacter terrae</name>
    <dbReference type="NCBI Taxonomy" id="2935737"/>
    <lineage>
        <taxon>Bacteria</taxon>
        <taxon>Bacillati</taxon>
        <taxon>Actinomycetota</taxon>
        <taxon>Actinomycetes</taxon>
        <taxon>Micrococcales</taxon>
        <taxon>Micrococcaceae</taxon>
        <taxon>Arthrobacter</taxon>
    </lineage>
</organism>
<feature type="domain" description="N-acetyltransferase" evidence="1">
    <location>
        <begin position="1"/>
        <end position="102"/>
    </location>
</feature>
<reference evidence="2 3" key="1">
    <citation type="submission" date="2020-11" db="EMBL/GenBank/DDBJ databases">
        <title>Arthrobacter antarcticus sp. nov., isolated from Antarctic Soil.</title>
        <authorList>
            <person name="Li J."/>
        </authorList>
    </citation>
    <scope>NUCLEOTIDE SEQUENCE [LARGE SCALE GENOMIC DNA]</scope>
    <source>
        <strain evidence="2 3">Z1-20</strain>
    </source>
</reference>
<keyword evidence="3" id="KW-1185">Reference proteome</keyword>
<protein>
    <submittedName>
        <fullName evidence="2">GNAT family N-acetyltransferase</fullName>
    </submittedName>
</protein>
<name>A0A931CXJ8_9MICC</name>
<evidence type="ECO:0000313" key="3">
    <source>
        <dbReference type="Proteomes" id="UP000655366"/>
    </source>
</evidence>
<dbReference type="Proteomes" id="UP000655366">
    <property type="component" value="Unassembled WGS sequence"/>
</dbReference>
<proteinExistence type="predicted"/>
<dbReference type="EMBL" id="JADNYM010000042">
    <property type="protein sequence ID" value="MBG0741803.1"/>
    <property type="molecule type" value="Genomic_DNA"/>
</dbReference>
<accession>A0A931CXJ8</accession>
<dbReference type="Pfam" id="PF00583">
    <property type="entry name" value="Acetyltransf_1"/>
    <property type="match status" value="1"/>
</dbReference>
<dbReference type="PROSITE" id="PS51186">
    <property type="entry name" value="GNAT"/>
    <property type="match status" value="1"/>
</dbReference>
<evidence type="ECO:0000313" key="2">
    <source>
        <dbReference type="EMBL" id="MBG0741803.1"/>
    </source>
</evidence>
<dbReference type="InterPro" id="IPR000182">
    <property type="entry name" value="GNAT_dom"/>
</dbReference>
<gene>
    <name evidence="2" type="ORF">IV500_20840</name>
</gene>
<evidence type="ECO:0000259" key="1">
    <source>
        <dbReference type="PROSITE" id="PS51186"/>
    </source>
</evidence>
<dbReference type="SUPFAM" id="SSF55729">
    <property type="entry name" value="Acyl-CoA N-acyltransferases (Nat)"/>
    <property type="match status" value="1"/>
</dbReference>
<dbReference type="GO" id="GO:0016747">
    <property type="term" value="F:acyltransferase activity, transferring groups other than amino-acyl groups"/>
    <property type="evidence" value="ECO:0007669"/>
    <property type="project" value="InterPro"/>
</dbReference>
<dbReference type="CDD" id="cd04301">
    <property type="entry name" value="NAT_SF"/>
    <property type="match status" value="1"/>
</dbReference>
<dbReference type="AlphaFoldDB" id="A0A931CXJ8"/>
<comment type="caution">
    <text evidence="2">The sequence shown here is derived from an EMBL/GenBank/DDBJ whole genome shotgun (WGS) entry which is preliminary data.</text>
</comment>
<dbReference type="InterPro" id="IPR016181">
    <property type="entry name" value="Acyl_CoA_acyltransferase"/>
</dbReference>
<dbReference type="RefSeq" id="WP_196398734.1">
    <property type="nucleotide sequence ID" value="NZ_JADNYM010000042.1"/>
</dbReference>
<sequence>MAAIGVLGPKGHLAEDDIWVITCLVVRAEYRGTGIATALLHEAVKHARKHGANTLRARPTDTTQIKKSSAALFTGILSTFDAAGFNHANQNRSRVLVELNLNQHSQTSNDS</sequence>
<dbReference type="Gene3D" id="3.40.630.30">
    <property type="match status" value="1"/>
</dbReference>